<dbReference type="EMBL" id="JAHRIO010050096">
    <property type="protein sequence ID" value="MEQ2173992.1"/>
    <property type="molecule type" value="Genomic_DNA"/>
</dbReference>
<protein>
    <recommendedName>
        <fullName evidence="3">Arginine vasotocin receptor</fullName>
    </recommendedName>
</protein>
<feature type="non-terminal residue" evidence="1">
    <location>
        <position position="1"/>
    </location>
</feature>
<dbReference type="Proteomes" id="UP001476798">
    <property type="component" value="Unassembled WGS sequence"/>
</dbReference>
<organism evidence="1 2">
    <name type="scientific">Goodea atripinnis</name>
    <dbReference type="NCBI Taxonomy" id="208336"/>
    <lineage>
        <taxon>Eukaryota</taxon>
        <taxon>Metazoa</taxon>
        <taxon>Chordata</taxon>
        <taxon>Craniata</taxon>
        <taxon>Vertebrata</taxon>
        <taxon>Euteleostomi</taxon>
        <taxon>Actinopterygii</taxon>
        <taxon>Neopterygii</taxon>
        <taxon>Teleostei</taxon>
        <taxon>Neoteleostei</taxon>
        <taxon>Acanthomorphata</taxon>
        <taxon>Ovalentaria</taxon>
        <taxon>Atherinomorphae</taxon>
        <taxon>Cyprinodontiformes</taxon>
        <taxon>Goodeidae</taxon>
        <taxon>Goodea</taxon>
    </lineage>
</organism>
<name>A0ABV0NRE9_9TELE</name>
<accession>A0ABV0NRE9</accession>
<reference evidence="1 2" key="1">
    <citation type="submission" date="2021-06" db="EMBL/GenBank/DDBJ databases">
        <authorList>
            <person name="Palmer J.M."/>
        </authorList>
    </citation>
    <scope>NUCLEOTIDE SEQUENCE [LARGE SCALE GENOMIC DNA]</scope>
    <source>
        <strain evidence="1 2">GA_2019</strain>
        <tissue evidence="1">Muscle</tissue>
    </source>
</reference>
<gene>
    <name evidence="1" type="ORF">GOODEAATRI_003206</name>
</gene>
<evidence type="ECO:0000313" key="1">
    <source>
        <dbReference type="EMBL" id="MEQ2173992.1"/>
    </source>
</evidence>
<evidence type="ECO:0000313" key="2">
    <source>
        <dbReference type="Proteomes" id="UP001476798"/>
    </source>
</evidence>
<sequence>LRSCTGGDIQGGDGGQRGLSVSTNCWWRWSNGTWTTGTGRSARYGTWDSIWKNGPDVRCTEPHVPLSDARAWVPGELSLHQSARTKPLTAALSQVANMILRHSTGQSCH</sequence>
<proteinExistence type="predicted"/>
<keyword evidence="2" id="KW-1185">Reference proteome</keyword>
<evidence type="ECO:0008006" key="3">
    <source>
        <dbReference type="Google" id="ProtNLM"/>
    </source>
</evidence>
<comment type="caution">
    <text evidence="1">The sequence shown here is derived from an EMBL/GenBank/DDBJ whole genome shotgun (WGS) entry which is preliminary data.</text>
</comment>